<comment type="caution">
    <text evidence="2">The sequence shown here is derived from an EMBL/GenBank/DDBJ whole genome shotgun (WGS) entry which is preliminary data.</text>
</comment>
<feature type="transmembrane region" description="Helical" evidence="1">
    <location>
        <begin position="63"/>
        <end position="84"/>
    </location>
</feature>
<reference evidence="2" key="1">
    <citation type="journal article" date="2014" name="Int. J. Syst. Evol. Microbiol.">
        <title>Complete genome sequence of Corynebacterium casei LMG S-19264T (=DSM 44701T), isolated from a smear-ripened cheese.</title>
        <authorList>
            <consortium name="US DOE Joint Genome Institute (JGI-PGF)"/>
            <person name="Walter F."/>
            <person name="Albersmeier A."/>
            <person name="Kalinowski J."/>
            <person name="Ruckert C."/>
        </authorList>
    </citation>
    <scope>NUCLEOTIDE SEQUENCE</scope>
    <source>
        <strain evidence="2">VKM B-2935</strain>
    </source>
</reference>
<keyword evidence="3" id="KW-1185">Reference proteome</keyword>
<proteinExistence type="predicted"/>
<dbReference type="Pfam" id="PF04367">
    <property type="entry name" value="DUF502"/>
    <property type="match status" value="1"/>
</dbReference>
<dbReference type="EMBL" id="BSFN01000014">
    <property type="protein sequence ID" value="GLK90835.1"/>
    <property type="molecule type" value="Genomic_DNA"/>
</dbReference>
<name>A0A9W6NHF9_9PSED</name>
<dbReference type="RefSeq" id="WP_271197010.1">
    <property type="nucleotide sequence ID" value="NZ_BSFN01000014.1"/>
</dbReference>
<dbReference type="Proteomes" id="UP001143328">
    <property type="component" value="Unassembled WGS sequence"/>
</dbReference>
<evidence type="ECO:0000313" key="3">
    <source>
        <dbReference type="Proteomes" id="UP001143328"/>
    </source>
</evidence>
<sequence length="216" mass="23305">MLKKSVNSLLTTWLAGLIVLLPLTLTLVLLTWVVSLLNRVIGPSTYIGGVFAAMGQPFATNTYLAYGLGTVLLVVAIYVLGLAVQLGLRKPLAWLTDVTLRRIPLFGKLYNLADRFVALLDKKEGADINAMSPVWCFFSGDGVAVLALMPNPEPIDIDGRHYYAVLVPTAPIPIGGGLLYVPVEWVKPANIGVDAFTSIYVSMGINPPPNSPRKTE</sequence>
<dbReference type="InterPro" id="IPR007462">
    <property type="entry name" value="COV1-like"/>
</dbReference>
<gene>
    <name evidence="2" type="ORF">GCM10017655_38990</name>
</gene>
<evidence type="ECO:0000313" key="2">
    <source>
        <dbReference type="EMBL" id="GLK90835.1"/>
    </source>
</evidence>
<dbReference type="PANTHER" id="PTHR31876:SF26">
    <property type="entry name" value="PROTEIN LIKE COV 2"/>
    <property type="match status" value="1"/>
</dbReference>
<reference evidence="2" key="2">
    <citation type="submission" date="2023-01" db="EMBL/GenBank/DDBJ databases">
        <authorList>
            <person name="Sun Q."/>
            <person name="Evtushenko L."/>
        </authorList>
    </citation>
    <scope>NUCLEOTIDE SEQUENCE</scope>
    <source>
        <strain evidence="2">VKM B-2935</strain>
    </source>
</reference>
<keyword evidence="1" id="KW-0472">Membrane</keyword>
<feature type="transmembrane region" description="Helical" evidence="1">
    <location>
        <begin position="12"/>
        <end position="34"/>
    </location>
</feature>
<dbReference type="AlphaFoldDB" id="A0A9W6NHF9"/>
<organism evidence="2 3">
    <name type="scientific">Pseudomonas turukhanskensis</name>
    <dbReference type="NCBI Taxonomy" id="1806536"/>
    <lineage>
        <taxon>Bacteria</taxon>
        <taxon>Pseudomonadati</taxon>
        <taxon>Pseudomonadota</taxon>
        <taxon>Gammaproteobacteria</taxon>
        <taxon>Pseudomonadales</taxon>
        <taxon>Pseudomonadaceae</taxon>
        <taxon>Pseudomonas</taxon>
    </lineage>
</organism>
<dbReference type="PANTHER" id="PTHR31876">
    <property type="entry name" value="COV-LIKE PROTEIN 1"/>
    <property type="match status" value="1"/>
</dbReference>
<evidence type="ECO:0008006" key="4">
    <source>
        <dbReference type="Google" id="ProtNLM"/>
    </source>
</evidence>
<accession>A0A9W6NHF9</accession>
<evidence type="ECO:0000256" key="1">
    <source>
        <dbReference type="SAM" id="Phobius"/>
    </source>
</evidence>
<keyword evidence="1" id="KW-1133">Transmembrane helix</keyword>
<keyword evidence="1" id="KW-0812">Transmembrane</keyword>
<protein>
    <recommendedName>
        <fullName evidence="4">DUF502 domain-containing protein</fullName>
    </recommendedName>
</protein>